<keyword evidence="15" id="KW-1185">Reference proteome</keyword>
<dbReference type="GO" id="GO:0005886">
    <property type="term" value="C:plasma membrane"/>
    <property type="evidence" value="ECO:0007669"/>
    <property type="project" value="UniProtKB-SubCell"/>
</dbReference>
<keyword evidence="6 11" id="KW-0812">Transmembrane</keyword>
<dbReference type="AlphaFoldDB" id="A0A367FLQ7"/>
<comment type="catalytic activity">
    <reaction evidence="1">
        <text>ATP + protein L-histidine = ADP + protein N-phospho-L-histidine.</text>
        <dbReference type="EC" id="2.7.13.3"/>
    </reaction>
</comment>
<dbReference type="InterPro" id="IPR003661">
    <property type="entry name" value="HisK_dim/P_dom"/>
</dbReference>
<dbReference type="EC" id="2.7.13.3" evidence="3"/>
<comment type="subcellular location">
    <subcellularLocation>
        <location evidence="2">Cell membrane</location>
    </subcellularLocation>
</comment>
<dbReference type="FunFam" id="1.10.287.130:FF:000001">
    <property type="entry name" value="Two-component sensor histidine kinase"/>
    <property type="match status" value="1"/>
</dbReference>
<evidence type="ECO:0000256" key="10">
    <source>
        <dbReference type="ARBA" id="ARBA00023136"/>
    </source>
</evidence>
<keyword evidence="9" id="KW-0902">Two-component regulatory system</keyword>
<dbReference type="PANTHER" id="PTHR45436">
    <property type="entry name" value="SENSOR HISTIDINE KINASE YKOH"/>
    <property type="match status" value="1"/>
</dbReference>
<dbReference type="Gene3D" id="6.10.340.10">
    <property type="match status" value="1"/>
</dbReference>
<dbReference type="Pfam" id="PF00672">
    <property type="entry name" value="HAMP"/>
    <property type="match status" value="1"/>
</dbReference>
<dbReference type="SUPFAM" id="SSF47384">
    <property type="entry name" value="Homodimeric domain of signal transducing histidine kinase"/>
    <property type="match status" value="1"/>
</dbReference>
<dbReference type="SUPFAM" id="SSF158472">
    <property type="entry name" value="HAMP domain-like"/>
    <property type="match status" value="1"/>
</dbReference>
<evidence type="ECO:0000256" key="6">
    <source>
        <dbReference type="ARBA" id="ARBA00022692"/>
    </source>
</evidence>
<reference evidence="14 15" key="1">
    <citation type="submission" date="2018-06" db="EMBL/GenBank/DDBJ databases">
        <title>Sphaerisporangium craniellae sp. nov., isolated from a marine sponge in the South China Sea.</title>
        <authorList>
            <person name="Li L."/>
        </authorList>
    </citation>
    <scope>NUCLEOTIDE SEQUENCE [LARGE SCALE GENOMIC DNA]</scope>
    <source>
        <strain evidence="14 15">CCTCC AA 208026</strain>
    </source>
</reference>
<evidence type="ECO:0000256" key="2">
    <source>
        <dbReference type="ARBA" id="ARBA00004236"/>
    </source>
</evidence>
<evidence type="ECO:0000256" key="5">
    <source>
        <dbReference type="ARBA" id="ARBA00022679"/>
    </source>
</evidence>
<evidence type="ECO:0000259" key="13">
    <source>
        <dbReference type="PROSITE" id="PS50885"/>
    </source>
</evidence>
<evidence type="ECO:0000256" key="9">
    <source>
        <dbReference type="ARBA" id="ARBA00023012"/>
    </source>
</evidence>
<dbReference type="CDD" id="cd00075">
    <property type="entry name" value="HATPase"/>
    <property type="match status" value="1"/>
</dbReference>
<dbReference type="InterPro" id="IPR036890">
    <property type="entry name" value="HATPase_C_sf"/>
</dbReference>
<organism evidence="14 15">
    <name type="scientific">Sphaerisporangium album</name>
    <dbReference type="NCBI Taxonomy" id="509200"/>
    <lineage>
        <taxon>Bacteria</taxon>
        <taxon>Bacillati</taxon>
        <taxon>Actinomycetota</taxon>
        <taxon>Actinomycetes</taxon>
        <taxon>Streptosporangiales</taxon>
        <taxon>Streptosporangiaceae</taxon>
        <taxon>Sphaerisporangium</taxon>
    </lineage>
</organism>
<evidence type="ECO:0000256" key="1">
    <source>
        <dbReference type="ARBA" id="ARBA00000085"/>
    </source>
</evidence>
<dbReference type="CDD" id="cd06225">
    <property type="entry name" value="HAMP"/>
    <property type="match status" value="1"/>
</dbReference>
<dbReference type="SMART" id="SM00304">
    <property type="entry name" value="HAMP"/>
    <property type="match status" value="1"/>
</dbReference>
<gene>
    <name evidence="14" type="ORF">DQ384_11510</name>
</gene>
<comment type="caution">
    <text evidence="14">The sequence shown here is derived from an EMBL/GenBank/DDBJ whole genome shotgun (WGS) entry which is preliminary data.</text>
</comment>
<dbReference type="Pfam" id="PF00512">
    <property type="entry name" value="HisKA"/>
    <property type="match status" value="1"/>
</dbReference>
<proteinExistence type="predicted"/>
<evidence type="ECO:0000256" key="7">
    <source>
        <dbReference type="ARBA" id="ARBA00022777"/>
    </source>
</evidence>
<dbReference type="OrthoDB" id="9786919at2"/>
<keyword evidence="4" id="KW-0597">Phosphoprotein</keyword>
<keyword evidence="5" id="KW-0808">Transferase</keyword>
<evidence type="ECO:0000313" key="14">
    <source>
        <dbReference type="EMBL" id="RCG31333.1"/>
    </source>
</evidence>
<evidence type="ECO:0000256" key="11">
    <source>
        <dbReference type="SAM" id="Phobius"/>
    </source>
</evidence>
<dbReference type="InterPro" id="IPR003660">
    <property type="entry name" value="HAMP_dom"/>
</dbReference>
<dbReference type="RefSeq" id="WP_114028711.1">
    <property type="nucleotide sequence ID" value="NZ_QOIL01000005.1"/>
</dbReference>
<evidence type="ECO:0000259" key="12">
    <source>
        <dbReference type="PROSITE" id="PS50109"/>
    </source>
</evidence>
<dbReference type="SUPFAM" id="SSF55874">
    <property type="entry name" value="ATPase domain of HSP90 chaperone/DNA topoisomerase II/histidine kinase"/>
    <property type="match status" value="1"/>
</dbReference>
<dbReference type="PANTHER" id="PTHR45436:SF5">
    <property type="entry name" value="SENSOR HISTIDINE KINASE TRCS"/>
    <property type="match status" value="1"/>
</dbReference>
<accession>A0A367FLQ7</accession>
<dbReference type="CDD" id="cd00082">
    <property type="entry name" value="HisKA"/>
    <property type="match status" value="1"/>
</dbReference>
<evidence type="ECO:0000313" key="15">
    <source>
        <dbReference type="Proteomes" id="UP000253094"/>
    </source>
</evidence>
<feature type="transmembrane region" description="Helical" evidence="11">
    <location>
        <begin position="15"/>
        <end position="38"/>
    </location>
</feature>
<dbReference type="Gene3D" id="1.10.287.130">
    <property type="match status" value="1"/>
</dbReference>
<evidence type="ECO:0000256" key="8">
    <source>
        <dbReference type="ARBA" id="ARBA00022989"/>
    </source>
</evidence>
<dbReference type="InterPro" id="IPR005467">
    <property type="entry name" value="His_kinase_dom"/>
</dbReference>
<dbReference type="SMART" id="SM00387">
    <property type="entry name" value="HATPase_c"/>
    <property type="match status" value="1"/>
</dbReference>
<feature type="domain" description="HAMP" evidence="13">
    <location>
        <begin position="205"/>
        <end position="257"/>
    </location>
</feature>
<dbReference type="Proteomes" id="UP000253094">
    <property type="component" value="Unassembled WGS sequence"/>
</dbReference>
<dbReference type="EMBL" id="QOIL01000005">
    <property type="protein sequence ID" value="RCG31333.1"/>
    <property type="molecule type" value="Genomic_DNA"/>
</dbReference>
<dbReference type="InterPro" id="IPR003594">
    <property type="entry name" value="HATPase_dom"/>
</dbReference>
<dbReference type="PROSITE" id="PS50885">
    <property type="entry name" value="HAMP"/>
    <property type="match status" value="1"/>
</dbReference>
<dbReference type="Gene3D" id="3.30.565.10">
    <property type="entry name" value="Histidine kinase-like ATPase, C-terminal domain"/>
    <property type="match status" value="1"/>
</dbReference>
<dbReference type="GO" id="GO:0000155">
    <property type="term" value="F:phosphorelay sensor kinase activity"/>
    <property type="evidence" value="ECO:0007669"/>
    <property type="project" value="InterPro"/>
</dbReference>
<dbReference type="Pfam" id="PF02518">
    <property type="entry name" value="HATPase_c"/>
    <property type="match status" value="1"/>
</dbReference>
<dbReference type="SMART" id="SM00388">
    <property type="entry name" value="HisKA"/>
    <property type="match status" value="1"/>
</dbReference>
<feature type="domain" description="Histidine kinase" evidence="12">
    <location>
        <begin position="272"/>
        <end position="479"/>
    </location>
</feature>
<dbReference type="InterPro" id="IPR050428">
    <property type="entry name" value="TCS_sensor_his_kinase"/>
</dbReference>
<sequence length="479" mass="51785">MNVGRRHRTGLRARLVITFILVAVTASALVAGIGYQLVRRALLERAENGAISDVRDVLQRIAIPIGTSDLLWPADSAVSENDLDALAESLDGPDRQVILRYGDRERLSSGTTLGLDDVPGELRLKAASRLVHQRLLIRDEPWLLIGTQVHRLTKTGAVRPTGMTVFVFVSLKEEDGVLARLRTALAQSSGITLAIALTVALVSARSVLLPVRRLGDAARALGAGRLDTRLPVHGRDELAGLTATFNDTASALEQTVSELRALEAMSRRFVADVSHELRTPLTAMTAVTDMLTEEAQRLPPDAGKAVDIVVREINRLRILVEHLIEASRLDSGTAVLIRENVDVGVALADCLEIRGWTGRVRLEVARGLSFSLDPRRFDVIVANLVGNALSHGAPPVGVTARALRSGLEVRVRDRGQGIPREALPHVFERFYKVGAGRARSDGSGLGLSIAKANAELHGGTIRVELCDPGTRFTVWIPHP</sequence>
<name>A0A367FLQ7_9ACTN</name>
<dbReference type="PRINTS" id="PR00344">
    <property type="entry name" value="BCTRLSENSOR"/>
</dbReference>
<keyword evidence="8 11" id="KW-1133">Transmembrane helix</keyword>
<dbReference type="InterPro" id="IPR036097">
    <property type="entry name" value="HisK_dim/P_sf"/>
</dbReference>
<keyword evidence="10 11" id="KW-0472">Membrane</keyword>
<keyword evidence="7" id="KW-0418">Kinase</keyword>
<protein>
    <recommendedName>
        <fullName evidence="3">histidine kinase</fullName>
        <ecNumber evidence="3">2.7.13.3</ecNumber>
    </recommendedName>
</protein>
<dbReference type="InterPro" id="IPR004358">
    <property type="entry name" value="Sig_transdc_His_kin-like_C"/>
</dbReference>
<evidence type="ECO:0000256" key="4">
    <source>
        <dbReference type="ARBA" id="ARBA00022553"/>
    </source>
</evidence>
<evidence type="ECO:0000256" key="3">
    <source>
        <dbReference type="ARBA" id="ARBA00012438"/>
    </source>
</evidence>
<dbReference type="PROSITE" id="PS50109">
    <property type="entry name" value="HIS_KIN"/>
    <property type="match status" value="1"/>
</dbReference>